<dbReference type="CDD" id="cd06558">
    <property type="entry name" value="crotonase-like"/>
    <property type="match status" value="1"/>
</dbReference>
<comment type="caution">
    <text evidence="4">The sequence shown here is derived from an EMBL/GenBank/DDBJ whole genome shotgun (WGS) entry which is preliminary data.</text>
</comment>
<evidence type="ECO:0000313" key="4">
    <source>
        <dbReference type="EMBL" id="SAL86029.1"/>
    </source>
</evidence>
<dbReference type="GO" id="GO:0016829">
    <property type="term" value="F:lyase activity"/>
    <property type="evidence" value="ECO:0007669"/>
    <property type="project" value="UniProtKB-KW"/>
</dbReference>
<gene>
    <name evidence="4" type="ORF">AWB74_07536</name>
</gene>
<dbReference type="Pfam" id="PF00378">
    <property type="entry name" value="ECH_1"/>
    <property type="match status" value="1"/>
</dbReference>
<dbReference type="InterPro" id="IPR029045">
    <property type="entry name" value="ClpP/crotonase-like_dom_sf"/>
</dbReference>
<protein>
    <submittedName>
        <fullName evidence="4">Enoyl-CoA hydratase</fullName>
    </submittedName>
</protein>
<dbReference type="Gene3D" id="1.10.12.10">
    <property type="entry name" value="Lyase 2-enoyl-coa Hydratase, Chain A, domain 2"/>
    <property type="match status" value="1"/>
</dbReference>
<dbReference type="OrthoDB" id="8524220at2"/>
<dbReference type="PANTHER" id="PTHR11941">
    <property type="entry name" value="ENOYL-COA HYDRATASE-RELATED"/>
    <property type="match status" value="1"/>
</dbReference>
<dbReference type="GO" id="GO:0006635">
    <property type="term" value="P:fatty acid beta-oxidation"/>
    <property type="evidence" value="ECO:0007669"/>
    <property type="project" value="TreeGrafter"/>
</dbReference>
<dbReference type="InterPro" id="IPR001753">
    <property type="entry name" value="Enoyl-CoA_hydra/iso"/>
</dbReference>
<evidence type="ECO:0000256" key="3">
    <source>
        <dbReference type="RuleBase" id="RU003707"/>
    </source>
</evidence>
<name>A0A158KZ53_9BURK</name>
<dbReference type="AlphaFoldDB" id="A0A158KZ53"/>
<accession>A0A158KZ53</accession>
<evidence type="ECO:0000256" key="2">
    <source>
        <dbReference type="ARBA" id="ARBA00023239"/>
    </source>
</evidence>
<evidence type="ECO:0000256" key="1">
    <source>
        <dbReference type="ARBA" id="ARBA00005254"/>
    </source>
</evidence>
<dbReference type="SUPFAM" id="SSF52096">
    <property type="entry name" value="ClpP/crotonase"/>
    <property type="match status" value="1"/>
</dbReference>
<dbReference type="EMBL" id="FCOM02000067">
    <property type="protein sequence ID" value="SAL86029.1"/>
    <property type="molecule type" value="Genomic_DNA"/>
</dbReference>
<dbReference type="InterPro" id="IPR018376">
    <property type="entry name" value="Enoyl-CoA_hyd/isom_CS"/>
</dbReference>
<dbReference type="Proteomes" id="UP000055019">
    <property type="component" value="Unassembled WGS sequence"/>
</dbReference>
<dbReference type="Gene3D" id="3.90.226.10">
    <property type="entry name" value="2-enoyl-CoA Hydratase, Chain A, domain 1"/>
    <property type="match status" value="1"/>
</dbReference>
<organism evidence="4 5">
    <name type="scientific">Caballeronia arvi</name>
    <dbReference type="NCBI Taxonomy" id="1777135"/>
    <lineage>
        <taxon>Bacteria</taxon>
        <taxon>Pseudomonadati</taxon>
        <taxon>Pseudomonadota</taxon>
        <taxon>Betaproteobacteria</taxon>
        <taxon>Burkholderiales</taxon>
        <taxon>Burkholderiaceae</taxon>
        <taxon>Caballeronia</taxon>
    </lineage>
</organism>
<dbReference type="PROSITE" id="PS00166">
    <property type="entry name" value="ENOYL_COA_HYDRATASE"/>
    <property type="match status" value="1"/>
</dbReference>
<comment type="similarity">
    <text evidence="1 3">Belongs to the enoyl-CoA hydratase/isomerase family.</text>
</comment>
<proteinExistence type="inferred from homology"/>
<dbReference type="PANTHER" id="PTHR11941:SF133">
    <property type="entry name" value="1,2-EPOXYPHENYLACETYL-COA ISOMERASE"/>
    <property type="match status" value="1"/>
</dbReference>
<sequence>MTYKAVDFNIEDGIAFLYLNRPAAKNALDDVMRGEIADVIRRLRKGLDHKELDVRALVIGGRGGAFCGGGDVKGMATKKTGLMMHSRMTDVQDWFRDLIKLEMPVIAAVDGPAFGAGFSIALAADFIIATPRSSFCAAFGRMGLVPDTSILFMLPRIVGLQRAKELIFSARVLGADEAKAMGIVYDLVPEGEAIEAATELARKMKLASVAAVALTKQLLNQTFESSQTAMAQAEALAQSIAIGTDYHADAVQRFVGKSPLLFTGFSVQNWRKPTQPK</sequence>
<keyword evidence="5" id="KW-1185">Reference proteome</keyword>
<keyword evidence="2" id="KW-0456">Lyase</keyword>
<dbReference type="InterPro" id="IPR014748">
    <property type="entry name" value="Enoyl-CoA_hydra_C"/>
</dbReference>
<reference evidence="4" key="1">
    <citation type="submission" date="2016-01" db="EMBL/GenBank/DDBJ databases">
        <authorList>
            <person name="Peeters C."/>
        </authorList>
    </citation>
    <scope>NUCLEOTIDE SEQUENCE [LARGE SCALE GENOMIC DNA]</scope>
    <source>
        <strain evidence="4">LMG 29317</strain>
    </source>
</reference>
<evidence type="ECO:0000313" key="5">
    <source>
        <dbReference type="Proteomes" id="UP000055019"/>
    </source>
</evidence>
<dbReference type="RefSeq" id="WP_061151689.1">
    <property type="nucleotide sequence ID" value="NZ_FCOM02000067.1"/>
</dbReference>